<dbReference type="OrthoDB" id="6339451at2759"/>
<keyword evidence="6" id="KW-1185">Reference proteome</keyword>
<dbReference type="InterPro" id="IPR022271">
    <property type="entry name" value="Lipocalin_ApoD"/>
</dbReference>
<protein>
    <recommendedName>
        <fullName evidence="4">Lipocalin/cytosolic fatty-acid binding domain-containing protein</fullName>
    </recommendedName>
</protein>
<evidence type="ECO:0000313" key="6">
    <source>
        <dbReference type="Proteomes" id="UP000283509"/>
    </source>
</evidence>
<feature type="chain" id="PRO_5018383744" description="Lipocalin/cytosolic fatty-acid binding domain-containing protein" evidence="3">
    <location>
        <begin position="21"/>
        <end position="189"/>
    </location>
</feature>
<evidence type="ECO:0000313" key="5">
    <source>
        <dbReference type="EMBL" id="ROT72885.1"/>
    </source>
</evidence>
<feature type="domain" description="Lipocalin/cytosolic fatty-acid binding" evidence="4">
    <location>
        <begin position="42"/>
        <end position="181"/>
    </location>
</feature>
<name>A0A3R7QN91_PENVA</name>
<dbReference type="Pfam" id="PF08212">
    <property type="entry name" value="Lipocalin_2"/>
    <property type="match status" value="1"/>
</dbReference>
<gene>
    <name evidence="5" type="ORF">C7M84_008704</name>
</gene>
<dbReference type="Gene3D" id="2.40.128.20">
    <property type="match status" value="1"/>
</dbReference>
<dbReference type="InterPro" id="IPR012674">
    <property type="entry name" value="Calycin"/>
</dbReference>
<evidence type="ECO:0000256" key="3">
    <source>
        <dbReference type="PIRNR" id="PIRNR036893"/>
    </source>
</evidence>
<dbReference type="PRINTS" id="PR01273">
    <property type="entry name" value="INVTBRTCOLOR"/>
</dbReference>
<comment type="caution">
    <text evidence="5">The sequence shown here is derived from an EMBL/GenBank/DDBJ whole genome shotgun (WGS) entry which is preliminary data.</text>
</comment>
<proteinExistence type="inferred from homology"/>
<evidence type="ECO:0000256" key="1">
    <source>
        <dbReference type="ARBA" id="ARBA00006889"/>
    </source>
</evidence>
<dbReference type="PANTHER" id="PTHR10612:SF62">
    <property type="entry name" value="LIPOCALIN_CYTOSOLIC FATTY-ACID BINDING DOMAIN-CONTAINING PROTEIN"/>
    <property type="match status" value="1"/>
</dbReference>
<dbReference type="EMBL" id="QCYY01002093">
    <property type="protein sequence ID" value="ROT72885.1"/>
    <property type="molecule type" value="Genomic_DNA"/>
</dbReference>
<dbReference type="AlphaFoldDB" id="A0A3R7QN91"/>
<dbReference type="InterPro" id="IPR000566">
    <property type="entry name" value="Lipocln_cytosolic_FA-bd_dom"/>
</dbReference>
<sequence length="189" mass="21055">MLLRAVALAAVALSVPGGLCSPAKEISFGQCPEITLKQDFVLDPYLGLWYEQQRFDNGFEMGLDCANARYTDLGDGTFELHNSGRKAEDLFAESFAIGYVHAPGHIIAKFEGHDPVNYFVLDTDYDTFAAVYNCVQLGELRYEYAWMFTRETSASEDLIAKIHQVFVDNGVDVSLFQVTNQGPDCVYIP</sequence>
<reference evidence="5 6" key="2">
    <citation type="submission" date="2019-01" db="EMBL/GenBank/DDBJ databases">
        <title>The decoding of complex shrimp genome reveals the adaptation for benthos swimmer, frequently molting mechanism and breeding impact on genome.</title>
        <authorList>
            <person name="Sun Y."/>
            <person name="Gao Y."/>
            <person name="Yu Y."/>
        </authorList>
    </citation>
    <scope>NUCLEOTIDE SEQUENCE [LARGE SCALE GENOMIC DNA]</scope>
    <source>
        <tissue evidence="5">Muscle</tissue>
    </source>
</reference>
<dbReference type="GO" id="GO:0031409">
    <property type="term" value="F:pigment binding"/>
    <property type="evidence" value="ECO:0007669"/>
    <property type="project" value="InterPro"/>
</dbReference>
<comment type="similarity">
    <text evidence="1 3">Belongs to the calycin superfamily. Lipocalin family.</text>
</comment>
<keyword evidence="2" id="KW-1015">Disulfide bond</keyword>
<dbReference type="PANTHER" id="PTHR10612">
    <property type="entry name" value="APOLIPOPROTEIN D"/>
    <property type="match status" value="1"/>
</dbReference>
<organism evidence="5 6">
    <name type="scientific">Penaeus vannamei</name>
    <name type="common">Whiteleg shrimp</name>
    <name type="synonym">Litopenaeus vannamei</name>
    <dbReference type="NCBI Taxonomy" id="6689"/>
    <lineage>
        <taxon>Eukaryota</taxon>
        <taxon>Metazoa</taxon>
        <taxon>Ecdysozoa</taxon>
        <taxon>Arthropoda</taxon>
        <taxon>Crustacea</taxon>
        <taxon>Multicrustacea</taxon>
        <taxon>Malacostraca</taxon>
        <taxon>Eumalacostraca</taxon>
        <taxon>Eucarida</taxon>
        <taxon>Decapoda</taxon>
        <taxon>Dendrobranchiata</taxon>
        <taxon>Penaeoidea</taxon>
        <taxon>Penaeidae</taxon>
        <taxon>Penaeus</taxon>
    </lineage>
</organism>
<dbReference type="PIRSF" id="PIRSF036893">
    <property type="entry name" value="Lipocalin_ApoD"/>
    <property type="match status" value="1"/>
</dbReference>
<dbReference type="GO" id="GO:0005737">
    <property type="term" value="C:cytoplasm"/>
    <property type="evidence" value="ECO:0007669"/>
    <property type="project" value="TreeGrafter"/>
</dbReference>
<feature type="signal peptide" evidence="3">
    <location>
        <begin position="1"/>
        <end position="20"/>
    </location>
</feature>
<evidence type="ECO:0000259" key="4">
    <source>
        <dbReference type="Pfam" id="PF08212"/>
    </source>
</evidence>
<dbReference type="GO" id="GO:0000302">
    <property type="term" value="P:response to reactive oxygen species"/>
    <property type="evidence" value="ECO:0007669"/>
    <property type="project" value="TreeGrafter"/>
</dbReference>
<accession>A0A3R7QN91</accession>
<dbReference type="InterPro" id="IPR003057">
    <property type="entry name" value="Invtbrt_color"/>
</dbReference>
<keyword evidence="3" id="KW-0732">Signal</keyword>
<dbReference type="GO" id="GO:0006629">
    <property type="term" value="P:lipid metabolic process"/>
    <property type="evidence" value="ECO:0007669"/>
    <property type="project" value="TreeGrafter"/>
</dbReference>
<evidence type="ECO:0000256" key="2">
    <source>
        <dbReference type="ARBA" id="ARBA00023157"/>
    </source>
</evidence>
<dbReference type="SUPFAM" id="SSF50814">
    <property type="entry name" value="Lipocalins"/>
    <property type="match status" value="1"/>
</dbReference>
<reference evidence="5 6" key="1">
    <citation type="submission" date="2018-04" db="EMBL/GenBank/DDBJ databases">
        <authorList>
            <person name="Zhang X."/>
            <person name="Yuan J."/>
            <person name="Li F."/>
            <person name="Xiang J."/>
        </authorList>
    </citation>
    <scope>NUCLEOTIDE SEQUENCE [LARGE SCALE GENOMIC DNA]</scope>
    <source>
        <tissue evidence="5">Muscle</tissue>
    </source>
</reference>
<dbReference type="Proteomes" id="UP000283509">
    <property type="component" value="Unassembled WGS sequence"/>
</dbReference>